<organism evidence="1 2">
    <name type="scientific">Pedobacter terrae</name>
    <dbReference type="NCBI Taxonomy" id="405671"/>
    <lineage>
        <taxon>Bacteria</taxon>
        <taxon>Pseudomonadati</taxon>
        <taxon>Bacteroidota</taxon>
        <taxon>Sphingobacteriia</taxon>
        <taxon>Sphingobacteriales</taxon>
        <taxon>Sphingobacteriaceae</taxon>
        <taxon>Pedobacter</taxon>
    </lineage>
</organism>
<reference evidence="2" key="1">
    <citation type="submission" date="2016-10" db="EMBL/GenBank/DDBJ databases">
        <authorList>
            <person name="Varghese N."/>
            <person name="Submissions S."/>
        </authorList>
    </citation>
    <scope>NUCLEOTIDE SEQUENCE [LARGE SCALE GENOMIC DNA]</scope>
    <source>
        <strain evidence="2">DSM 17933</strain>
    </source>
</reference>
<keyword evidence="2" id="KW-1185">Reference proteome</keyword>
<dbReference type="Proteomes" id="UP000199643">
    <property type="component" value="Unassembled WGS sequence"/>
</dbReference>
<evidence type="ECO:0000313" key="1">
    <source>
        <dbReference type="EMBL" id="SDF69196.1"/>
    </source>
</evidence>
<evidence type="ECO:0000313" key="2">
    <source>
        <dbReference type="Proteomes" id="UP000199643"/>
    </source>
</evidence>
<accession>A0A1G7N5I1</accession>
<dbReference type="EMBL" id="FNCH01000001">
    <property type="protein sequence ID" value="SDF69196.1"/>
    <property type="molecule type" value="Genomic_DNA"/>
</dbReference>
<protein>
    <submittedName>
        <fullName evidence="1">Uncharacterized protein</fullName>
    </submittedName>
</protein>
<proteinExistence type="predicted"/>
<sequence length="48" mass="5713">MIGDAMITKNEMYLTSRFLFNYIYKSLTKLRIDHYSLPLNTLIDAVFH</sequence>
<gene>
    <name evidence="1" type="ORF">SAMN05421827_101216</name>
</gene>
<dbReference type="AlphaFoldDB" id="A0A1G7N5I1"/>
<name>A0A1G7N5I1_9SPHI</name>